<proteinExistence type="predicted"/>
<evidence type="ECO:0000313" key="2">
    <source>
        <dbReference type="EMBL" id="QDP97889.1"/>
    </source>
</evidence>
<accession>A0A516Q390</accession>
<dbReference type="InterPro" id="IPR000835">
    <property type="entry name" value="HTH_MarR-typ"/>
</dbReference>
<dbReference type="RefSeq" id="WP_143987843.1">
    <property type="nucleotide sequence ID" value="NZ_CP041692.1"/>
</dbReference>
<evidence type="ECO:0000259" key="1">
    <source>
        <dbReference type="Pfam" id="PF12802"/>
    </source>
</evidence>
<dbReference type="InterPro" id="IPR036390">
    <property type="entry name" value="WH_DNA-bd_sf"/>
</dbReference>
<name>A0A516Q390_9ACTN</name>
<protein>
    <submittedName>
        <fullName evidence="2">Winged helix DNA-binding protein</fullName>
    </submittedName>
</protein>
<keyword evidence="3" id="KW-1185">Reference proteome</keyword>
<dbReference type="OrthoDB" id="122135at2"/>
<dbReference type="Pfam" id="PF12802">
    <property type="entry name" value="MarR_2"/>
    <property type="match status" value="1"/>
</dbReference>
<dbReference type="EMBL" id="CP041692">
    <property type="protein sequence ID" value="QDP97889.1"/>
    <property type="molecule type" value="Genomic_DNA"/>
</dbReference>
<reference evidence="2 3" key="1">
    <citation type="submission" date="2019-07" db="EMBL/GenBank/DDBJ databases">
        <title>Microlunatus dokdonensis sp. nov. isolated from the rhizospheric soil of the wild plant Elymus tsukushiensis.</title>
        <authorList>
            <person name="Ghim S.-Y."/>
            <person name="Hwang Y.-J."/>
            <person name="Son J.-S."/>
            <person name="Shin J.-H."/>
        </authorList>
    </citation>
    <scope>NUCLEOTIDE SEQUENCE [LARGE SCALE GENOMIC DNA]</scope>
    <source>
        <strain evidence="2 3">KUDC0627</strain>
    </source>
</reference>
<dbReference type="GO" id="GO:0003677">
    <property type="term" value="F:DNA binding"/>
    <property type="evidence" value="ECO:0007669"/>
    <property type="project" value="UniProtKB-KW"/>
</dbReference>
<evidence type="ECO:0000313" key="3">
    <source>
        <dbReference type="Proteomes" id="UP000319263"/>
    </source>
</evidence>
<feature type="domain" description="HTH marR-type" evidence="1">
    <location>
        <begin position="48"/>
        <end position="90"/>
    </location>
</feature>
<dbReference type="GO" id="GO:0003700">
    <property type="term" value="F:DNA-binding transcription factor activity"/>
    <property type="evidence" value="ECO:0007669"/>
    <property type="project" value="InterPro"/>
</dbReference>
<dbReference type="AlphaFoldDB" id="A0A516Q390"/>
<gene>
    <name evidence="2" type="ORF">FOE78_20040</name>
</gene>
<dbReference type="KEGG" id="mik:FOE78_20040"/>
<sequence length="151" mass="16545">MDRPGYELPMLLFGAFRELIDETHRRLDEAGHHDHRAVHGFVMQAVGAGATVSDVGRTLGVSKQAAAKSVDRLVGMGYLSVTADPADARRKIIKPTARGRDMLIQSARIFDEIQAEWAVRIGRRRMRQLQDDLAELAGSSALRLDGIGGLV</sequence>
<dbReference type="Gene3D" id="1.10.10.10">
    <property type="entry name" value="Winged helix-like DNA-binding domain superfamily/Winged helix DNA-binding domain"/>
    <property type="match status" value="1"/>
</dbReference>
<dbReference type="SUPFAM" id="SSF46785">
    <property type="entry name" value="Winged helix' DNA-binding domain"/>
    <property type="match status" value="1"/>
</dbReference>
<keyword evidence="2" id="KW-0238">DNA-binding</keyword>
<organism evidence="2 3">
    <name type="scientific">Microlunatus elymi</name>
    <dbReference type="NCBI Taxonomy" id="2596828"/>
    <lineage>
        <taxon>Bacteria</taxon>
        <taxon>Bacillati</taxon>
        <taxon>Actinomycetota</taxon>
        <taxon>Actinomycetes</taxon>
        <taxon>Propionibacteriales</taxon>
        <taxon>Propionibacteriaceae</taxon>
        <taxon>Microlunatus</taxon>
    </lineage>
</organism>
<dbReference type="InterPro" id="IPR036388">
    <property type="entry name" value="WH-like_DNA-bd_sf"/>
</dbReference>
<dbReference type="Proteomes" id="UP000319263">
    <property type="component" value="Chromosome"/>
</dbReference>